<feature type="non-terminal residue" evidence="2">
    <location>
        <position position="550"/>
    </location>
</feature>
<gene>
    <name evidence="2" type="ORF">MNOR_LOCUS21093</name>
</gene>
<organism evidence="2 3">
    <name type="scientific">Meganyctiphanes norvegica</name>
    <name type="common">Northern krill</name>
    <name type="synonym">Thysanopoda norvegica</name>
    <dbReference type="NCBI Taxonomy" id="48144"/>
    <lineage>
        <taxon>Eukaryota</taxon>
        <taxon>Metazoa</taxon>
        <taxon>Ecdysozoa</taxon>
        <taxon>Arthropoda</taxon>
        <taxon>Crustacea</taxon>
        <taxon>Multicrustacea</taxon>
        <taxon>Malacostraca</taxon>
        <taxon>Eumalacostraca</taxon>
        <taxon>Eucarida</taxon>
        <taxon>Euphausiacea</taxon>
        <taxon>Euphausiidae</taxon>
        <taxon>Meganyctiphanes</taxon>
    </lineage>
</organism>
<comment type="caution">
    <text evidence="2">The sequence shown here is derived from an EMBL/GenBank/DDBJ whole genome shotgun (WGS) entry which is preliminary data.</text>
</comment>
<evidence type="ECO:0000313" key="3">
    <source>
        <dbReference type="Proteomes" id="UP001497623"/>
    </source>
</evidence>
<reference evidence="2 3" key="1">
    <citation type="submission" date="2024-05" db="EMBL/GenBank/DDBJ databases">
        <authorList>
            <person name="Wallberg A."/>
        </authorList>
    </citation>
    <scope>NUCLEOTIDE SEQUENCE [LARGE SCALE GENOMIC DNA]</scope>
</reference>
<evidence type="ECO:0000313" key="2">
    <source>
        <dbReference type="EMBL" id="CAL4117004.1"/>
    </source>
</evidence>
<dbReference type="InterPro" id="IPR056457">
    <property type="entry name" value="DOP1_C"/>
</dbReference>
<dbReference type="Pfam" id="PF24598">
    <property type="entry name" value="DOP1_C"/>
    <property type="match status" value="1"/>
</dbReference>
<sequence length="550" mass="61494">VQHANFCNNQSSSQSSSSSSQSAGQILYNLLHVFSPVGEILDAPVDIITIDPLPCARHTILSHLPRIISALLALWEATGTAEYASFILGSRRAVRQHIVELLSPICHHHTPHLLAAVSVVWQAVGVVQSKGVDVCSSNGLSISSEGSRNRRGSGGSFVKPSGVGGLLWSGGSLQLALVEMMSLLRVLPLHTLVATVKQVVKQPPVVEGAKQTLPLEVCVLQFFYVYVQQSPPNQLGECWEPLLSLGREGPISLSPPAQLVLLATLNEFVQRAPPLEEKKDIKELQEVTGRLLESCSNIAGSCLEATTWLRRNLTVKTDAVDKKDDIKDASRYSVAALSVLAELLAPLLDVLYVSEEKEKVVPMLTNIMAHVIPYLKNHYLQNMSAFMACSQLLSALAGYQYTMRAWRRDVLDLLLDSQAFCMLPNILPYWRTIVDYLCTHDKTVFKELLSKVSMSQGGSLNLFHSKESEYELRAGLLKRLAFVIFCSETDQYIRHIPDIQETKLLKLNQMMKKMLLTLLMCWCVSYMRLPPRRWVRRWCMIILEMERQFI</sequence>
<name>A0AAV2R8V8_MEGNR</name>
<dbReference type="GO" id="GO:0005802">
    <property type="term" value="C:trans-Golgi network"/>
    <property type="evidence" value="ECO:0007669"/>
    <property type="project" value="TreeGrafter"/>
</dbReference>
<dbReference type="AlphaFoldDB" id="A0AAV2R8V8"/>
<proteinExistence type="predicted"/>
<dbReference type="PANTHER" id="PTHR14042">
    <property type="entry name" value="DOPEY-RELATED"/>
    <property type="match status" value="1"/>
</dbReference>
<feature type="domain" description="DOP1-like C-terminal" evidence="1">
    <location>
        <begin position="257"/>
        <end position="548"/>
    </location>
</feature>
<evidence type="ECO:0000259" key="1">
    <source>
        <dbReference type="Pfam" id="PF24598"/>
    </source>
</evidence>
<dbReference type="PANTHER" id="PTHR14042:SF24">
    <property type="entry name" value="PROTEIN DOPEY-1 HOMOLOG"/>
    <property type="match status" value="1"/>
</dbReference>
<protein>
    <recommendedName>
        <fullName evidence="1">DOP1-like C-terminal domain-containing protein</fullName>
    </recommendedName>
</protein>
<dbReference type="GO" id="GO:0005829">
    <property type="term" value="C:cytosol"/>
    <property type="evidence" value="ECO:0007669"/>
    <property type="project" value="GOC"/>
</dbReference>
<dbReference type="EMBL" id="CAXKWB010016752">
    <property type="protein sequence ID" value="CAL4117004.1"/>
    <property type="molecule type" value="Genomic_DNA"/>
</dbReference>
<dbReference type="InterPro" id="IPR040314">
    <property type="entry name" value="DOP1"/>
</dbReference>
<feature type="non-terminal residue" evidence="2">
    <location>
        <position position="1"/>
    </location>
</feature>
<dbReference type="GO" id="GO:0005768">
    <property type="term" value="C:endosome"/>
    <property type="evidence" value="ECO:0007669"/>
    <property type="project" value="TreeGrafter"/>
</dbReference>
<accession>A0AAV2R8V8</accession>
<dbReference type="Proteomes" id="UP001497623">
    <property type="component" value="Unassembled WGS sequence"/>
</dbReference>
<dbReference type="GO" id="GO:0006895">
    <property type="term" value="P:Golgi to endosome transport"/>
    <property type="evidence" value="ECO:0007669"/>
    <property type="project" value="InterPro"/>
</dbReference>
<keyword evidence="3" id="KW-1185">Reference proteome</keyword>